<dbReference type="SUPFAM" id="SSF51197">
    <property type="entry name" value="Clavaminate synthase-like"/>
    <property type="match status" value="1"/>
</dbReference>
<dbReference type="FunFam" id="2.60.120.590:FF:000014">
    <property type="entry name" value="Oxidoreductase, 2OG-Fe(II) oxygenase family family"/>
    <property type="match status" value="1"/>
</dbReference>
<evidence type="ECO:0000256" key="1">
    <source>
        <dbReference type="ARBA" id="ARBA00007879"/>
    </source>
</evidence>
<feature type="binding site" evidence="9">
    <location>
        <position position="250"/>
    </location>
    <ligand>
        <name>Fe cation</name>
        <dbReference type="ChEBI" id="CHEBI:24875"/>
        <note>catalytic</note>
    </ligand>
</feature>
<dbReference type="EMBL" id="KV460283">
    <property type="protein sequence ID" value="OBT91672.1"/>
    <property type="molecule type" value="Genomic_DNA"/>
</dbReference>
<keyword evidence="6 9" id="KW-0408">Iron</keyword>
<evidence type="ECO:0000256" key="9">
    <source>
        <dbReference type="PIRSR" id="PIRSR604574-2"/>
    </source>
</evidence>
<keyword evidence="3 9" id="KW-0479">Metal-binding</keyword>
<dbReference type="PROSITE" id="PS51471">
    <property type="entry name" value="FE2OG_OXY"/>
    <property type="match status" value="1"/>
</dbReference>
<gene>
    <name evidence="12" type="ORF">VE01_10345</name>
</gene>
<reference evidence="13" key="2">
    <citation type="journal article" date="2018" name="Nat. Commun.">
        <title>Extreme sensitivity to ultraviolet light in the fungal pathogen causing white-nose syndrome of bats.</title>
        <authorList>
            <person name="Palmer J.M."/>
            <person name="Drees K.P."/>
            <person name="Foster J.T."/>
            <person name="Lindner D.L."/>
        </authorList>
    </citation>
    <scope>NUCLEOTIDE SEQUENCE [LARGE SCALE GENOMIC DNA]</scope>
    <source>
        <strain evidence="13">UAMH 10579</strain>
    </source>
</reference>
<dbReference type="InterPro" id="IPR027450">
    <property type="entry name" value="AlkB-like"/>
</dbReference>
<dbReference type="GO" id="GO:0046872">
    <property type="term" value="F:metal ion binding"/>
    <property type="evidence" value="ECO:0007669"/>
    <property type="project" value="UniProtKB-KW"/>
</dbReference>
<evidence type="ECO:0000256" key="5">
    <source>
        <dbReference type="ARBA" id="ARBA00023002"/>
    </source>
</evidence>
<dbReference type="GeneID" id="28843731"/>
<dbReference type="InterPro" id="IPR004574">
    <property type="entry name" value="Alkb"/>
</dbReference>
<name>A0A1B8G775_9PEZI</name>
<feature type="domain" description="Fe2OG dioxygenase" evidence="11">
    <location>
        <begin position="230"/>
        <end position="347"/>
    </location>
</feature>
<dbReference type="Gene3D" id="2.60.120.590">
    <property type="entry name" value="Alpha-ketoglutarate-dependent dioxygenase AlkB-like"/>
    <property type="match status" value="1"/>
</dbReference>
<dbReference type="InterPro" id="IPR005123">
    <property type="entry name" value="Oxoglu/Fe-dep_dioxygenase_dom"/>
</dbReference>
<evidence type="ECO:0000256" key="10">
    <source>
        <dbReference type="SAM" id="MobiDB-lite"/>
    </source>
</evidence>
<feature type="region of interest" description="Disordered" evidence="10">
    <location>
        <begin position="1"/>
        <end position="21"/>
    </location>
</feature>
<dbReference type="Proteomes" id="UP000091956">
    <property type="component" value="Unassembled WGS sequence"/>
</dbReference>
<comment type="similarity">
    <text evidence="1">Belongs to the alkB family.</text>
</comment>
<evidence type="ECO:0000256" key="3">
    <source>
        <dbReference type="ARBA" id="ARBA00022723"/>
    </source>
</evidence>
<dbReference type="PANTHER" id="PTHR16557">
    <property type="entry name" value="ALKYLATED DNA REPAIR PROTEIN ALKB-RELATED"/>
    <property type="match status" value="1"/>
</dbReference>
<evidence type="ECO:0000256" key="7">
    <source>
        <dbReference type="ARBA" id="ARBA00023026"/>
    </source>
</evidence>
<sequence>MIVPNEANTPPKRPPLDAREQPPQFLKDIFKRFQRLPLSEISTDSHILDFTKDTLPQGLRLDREISSDDLQSIYRRFVGDGKEFDTPESQPVYSCEALPGLLILPSFLPSQVQRELLSRLLHRDLSDPEHMTNVHMFYDMPYPKGVSTPEGTSEAPSFFSYSPKTKTVFNPKDPSVHKPLTMSKFMEKSLRWVTLGGQYDWTNKVYPDEAPPAFPTDIKDLLEGIFPEMKAQAAIVNLYSPGDTLSLHRDVSEESDNGLVSISLGCDCLFVVGLGRDPSDSIVVHLRSGDALLMSRESRFAWHGVPKILPSSCPTYLASWPAEDNQYEEWRDWMKNKRINLNVRQMFD</sequence>
<dbReference type="GO" id="GO:1990931">
    <property type="term" value="F:mRNA N6-methyladenosine dioxygenase activity"/>
    <property type="evidence" value="ECO:0007669"/>
    <property type="project" value="UniProtKB-EC"/>
</dbReference>
<comment type="catalytic activity">
    <reaction evidence="8">
        <text>an N(6)-methyladenosine in mRNA + 2-oxoglutarate + O2 = an adenosine in mRNA + formaldehyde + succinate + CO2</text>
        <dbReference type="Rhea" id="RHEA:49520"/>
        <dbReference type="Rhea" id="RHEA-COMP:12414"/>
        <dbReference type="Rhea" id="RHEA-COMP:12417"/>
        <dbReference type="ChEBI" id="CHEBI:15379"/>
        <dbReference type="ChEBI" id="CHEBI:16526"/>
        <dbReference type="ChEBI" id="CHEBI:16810"/>
        <dbReference type="ChEBI" id="CHEBI:16842"/>
        <dbReference type="ChEBI" id="CHEBI:30031"/>
        <dbReference type="ChEBI" id="CHEBI:74411"/>
        <dbReference type="ChEBI" id="CHEBI:74449"/>
        <dbReference type="EC" id="1.14.11.53"/>
    </reaction>
    <physiologicalReaction direction="left-to-right" evidence="8">
        <dbReference type="Rhea" id="RHEA:49521"/>
    </physiologicalReaction>
</comment>
<proteinExistence type="inferred from homology"/>
<evidence type="ECO:0000256" key="2">
    <source>
        <dbReference type="ARBA" id="ARBA00012931"/>
    </source>
</evidence>
<dbReference type="RefSeq" id="XP_018125405.1">
    <property type="nucleotide sequence ID" value="XM_018279746.1"/>
</dbReference>
<dbReference type="GO" id="GO:0005634">
    <property type="term" value="C:nucleus"/>
    <property type="evidence" value="ECO:0007669"/>
    <property type="project" value="TreeGrafter"/>
</dbReference>
<dbReference type="GO" id="GO:0005737">
    <property type="term" value="C:cytoplasm"/>
    <property type="evidence" value="ECO:0007669"/>
    <property type="project" value="TreeGrafter"/>
</dbReference>
<evidence type="ECO:0000259" key="11">
    <source>
        <dbReference type="PROSITE" id="PS51471"/>
    </source>
</evidence>
<keyword evidence="5" id="KW-0560">Oxidoreductase</keyword>
<evidence type="ECO:0000256" key="6">
    <source>
        <dbReference type="ARBA" id="ARBA00023004"/>
    </source>
</evidence>
<dbReference type="OrthoDB" id="6614653at2759"/>
<feature type="binding site" evidence="9">
    <location>
        <position position="248"/>
    </location>
    <ligand>
        <name>Fe cation</name>
        <dbReference type="ChEBI" id="CHEBI:24875"/>
        <note>catalytic</note>
    </ligand>
</feature>
<keyword evidence="13" id="KW-1185">Reference proteome</keyword>
<reference evidence="12 13" key="1">
    <citation type="submission" date="2016-03" db="EMBL/GenBank/DDBJ databases">
        <title>Comparative genomics of Pseudogymnoascus destructans, the fungus causing white-nose syndrome of bats.</title>
        <authorList>
            <person name="Palmer J.M."/>
            <person name="Drees K.P."/>
            <person name="Foster J.T."/>
            <person name="Lindner D.L."/>
        </authorList>
    </citation>
    <scope>NUCLEOTIDE SEQUENCE [LARGE SCALE GENOMIC DNA]</scope>
    <source>
        <strain evidence="12 13">UAMH 10579</strain>
    </source>
</reference>
<evidence type="ECO:0000313" key="12">
    <source>
        <dbReference type="EMBL" id="OBT91672.1"/>
    </source>
</evidence>
<comment type="cofactor">
    <cofactor evidence="9">
        <name>Fe(2+)</name>
        <dbReference type="ChEBI" id="CHEBI:29033"/>
    </cofactor>
    <text evidence="9">Binds 1 Fe(2+) ion per subunit.</text>
</comment>
<organism evidence="12 13">
    <name type="scientific">Pseudogymnoascus verrucosus</name>
    <dbReference type="NCBI Taxonomy" id="342668"/>
    <lineage>
        <taxon>Eukaryota</taxon>
        <taxon>Fungi</taxon>
        <taxon>Dikarya</taxon>
        <taxon>Ascomycota</taxon>
        <taxon>Pezizomycotina</taxon>
        <taxon>Leotiomycetes</taxon>
        <taxon>Thelebolales</taxon>
        <taxon>Thelebolaceae</taxon>
        <taxon>Pseudogymnoascus</taxon>
    </lineage>
</organism>
<keyword evidence="4" id="KW-0223">Dioxygenase</keyword>
<accession>A0A1B8G775</accession>
<keyword evidence="7" id="KW-0843">Virulence</keyword>
<dbReference type="STRING" id="342668.A0A1B8G775"/>
<evidence type="ECO:0000256" key="8">
    <source>
        <dbReference type="ARBA" id="ARBA00047565"/>
    </source>
</evidence>
<dbReference type="EC" id="1.14.11.53" evidence="2"/>
<dbReference type="Pfam" id="PF13532">
    <property type="entry name" value="2OG-FeII_Oxy_2"/>
    <property type="match status" value="1"/>
</dbReference>
<evidence type="ECO:0000256" key="4">
    <source>
        <dbReference type="ARBA" id="ARBA00022964"/>
    </source>
</evidence>
<feature type="binding site" evidence="9">
    <location>
        <position position="303"/>
    </location>
    <ligand>
        <name>Fe cation</name>
        <dbReference type="ChEBI" id="CHEBI:24875"/>
        <note>catalytic</note>
    </ligand>
</feature>
<evidence type="ECO:0000313" key="13">
    <source>
        <dbReference type="Proteomes" id="UP000091956"/>
    </source>
</evidence>
<dbReference type="PANTHER" id="PTHR16557:SF2">
    <property type="entry name" value="NUCLEIC ACID DIOXYGENASE ALKBH1"/>
    <property type="match status" value="1"/>
</dbReference>
<dbReference type="AlphaFoldDB" id="A0A1B8G775"/>
<dbReference type="InterPro" id="IPR037151">
    <property type="entry name" value="AlkB-like_sf"/>
</dbReference>
<protein>
    <recommendedName>
        <fullName evidence="2">mRNA N(6)-methyladenine demethylase</fullName>
        <ecNumber evidence="2">1.14.11.53</ecNumber>
    </recommendedName>
</protein>